<accession>A0A8J4TCU3</accession>
<comment type="caution">
    <text evidence="2">The sequence shown here is derived from an EMBL/GenBank/DDBJ whole genome shotgun (WGS) entry which is preliminary data.</text>
</comment>
<proteinExistence type="predicted"/>
<sequence length="113" mass="13220">MAKLGKSQNNLARSTSQPKMLFKSGLENLSWSSRRLNYMKMYGELKVKRPLSTNEYSTTFSRRQSTDRKRPQSASEYTTRSHRDSVSKQKISLWFNNLGTIQWKKGEQNSESY</sequence>
<feature type="region of interest" description="Disordered" evidence="1">
    <location>
        <begin position="53"/>
        <end position="83"/>
    </location>
</feature>
<evidence type="ECO:0000256" key="1">
    <source>
        <dbReference type="SAM" id="MobiDB-lite"/>
    </source>
</evidence>
<keyword evidence="3" id="KW-1185">Reference proteome</keyword>
<reference evidence="2" key="1">
    <citation type="submission" date="2019-05" db="EMBL/GenBank/DDBJ databases">
        <title>Annotation for the trematode Paragonimus heterotremus.</title>
        <authorList>
            <person name="Choi Y.-J."/>
        </authorList>
    </citation>
    <scope>NUCLEOTIDE SEQUENCE</scope>
    <source>
        <strain evidence="2">LC</strain>
    </source>
</reference>
<name>A0A8J4TCU3_9TREM</name>
<gene>
    <name evidence="2" type="ORF">PHET_02425</name>
</gene>
<dbReference type="Proteomes" id="UP000748531">
    <property type="component" value="Unassembled WGS sequence"/>
</dbReference>
<dbReference type="EMBL" id="LUCH01001006">
    <property type="protein sequence ID" value="KAF5403858.1"/>
    <property type="molecule type" value="Genomic_DNA"/>
</dbReference>
<dbReference type="AlphaFoldDB" id="A0A8J4TCU3"/>
<evidence type="ECO:0000313" key="2">
    <source>
        <dbReference type="EMBL" id="KAF5403858.1"/>
    </source>
</evidence>
<feature type="compositionally biased region" description="Polar residues" evidence="1">
    <location>
        <begin position="53"/>
        <end position="63"/>
    </location>
</feature>
<organism evidence="2 3">
    <name type="scientific">Paragonimus heterotremus</name>
    <dbReference type="NCBI Taxonomy" id="100268"/>
    <lineage>
        <taxon>Eukaryota</taxon>
        <taxon>Metazoa</taxon>
        <taxon>Spiralia</taxon>
        <taxon>Lophotrochozoa</taxon>
        <taxon>Platyhelminthes</taxon>
        <taxon>Trematoda</taxon>
        <taxon>Digenea</taxon>
        <taxon>Plagiorchiida</taxon>
        <taxon>Troglotremata</taxon>
        <taxon>Troglotrematidae</taxon>
        <taxon>Paragonimus</taxon>
    </lineage>
</organism>
<protein>
    <submittedName>
        <fullName evidence="2">Uncharacterized protein</fullName>
    </submittedName>
</protein>
<evidence type="ECO:0000313" key="3">
    <source>
        <dbReference type="Proteomes" id="UP000748531"/>
    </source>
</evidence>